<evidence type="ECO:0000313" key="4">
    <source>
        <dbReference type="Proteomes" id="UP000214975"/>
    </source>
</evidence>
<dbReference type="RefSeq" id="WP_094396805.1">
    <property type="nucleotide sequence ID" value="NZ_CP016893.1"/>
</dbReference>
<evidence type="ECO:0000259" key="2">
    <source>
        <dbReference type="Pfam" id="PF17131"/>
    </source>
</evidence>
<keyword evidence="3" id="KW-0449">Lipoprotein</keyword>
<evidence type="ECO:0000256" key="1">
    <source>
        <dbReference type="SAM" id="Phobius"/>
    </source>
</evidence>
<dbReference type="PANTHER" id="PTHR37507:SF2">
    <property type="entry name" value="SPORULATION PROTEIN YDCC"/>
    <property type="match status" value="1"/>
</dbReference>
<protein>
    <submittedName>
        <fullName evidence="3">Outer membrane lipoprotein-sorting protein</fullName>
    </submittedName>
</protein>
<feature type="domain" description="Uncharacterized protein TP-0789" evidence="2">
    <location>
        <begin position="151"/>
        <end position="246"/>
    </location>
</feature>
<dbReference type="EMBL" id="CP016893">
    <property type="protein sequence ID" value="AST56679.1"/>
    <property type="molecule type" value="Genomic_DNA"/>
</dbReference>
<dbReference type="InterPro" id="IPR033399">
    <property type="entry name" value="TP_0789-like"/>
</dbReference>
<keyword evidence="1" id="KW-0812">Transmembrane</keyword>
<reference evidence="3 4" key="1">
    <citation type="submission" date="2016-08" db="EMBL/GenBank/DDBJ databases">
        <title>A novel genetic cassette of butanologenic Thermoanaerobacterium thermosaccharolyticum that directly convert cellulose to butanol.</title>
        <authorList>
            <person name="Li T."/>
            <person name="He J."/>
        </authorList>
    </citation>
    <scope>NUCLEOTIDE SEQUENCE [LARGE SCALE GENOMIC DNA]</scope>
    <source>
        <strain evidence="3 4">TG57</strain>
    </source>
</reference>
<evidence type="ECO:0000313" key="3">
    <source>
        <dbReference type="EMBL" id="AST56679.1"/>
    </source>
</evidence>
<sequence>MKLYYFYKECRKYANEHTPDVLEKVLKAPLNENTENTSVECQKRSVWNYLLTSFIAAAILMSLSIIFVNIHFWGSNKENGIVPKVTLSPSYNIVYAMQKTYDNIKTIVIEGKEISKNMKTNVVLSNNSWKEIYAGPLNYQYETPDFIRVVNGDKSWNYYKDLNRIEIIPSDPSGSPFLALKSKIDDIAKNDSYKLVGSEKIDGIDTNVIEVRSGNSKNDSWVETYWIDKKTNFILKQETLHNDIKTVITYKTDFALDIDKESLKPNFPSNVPVIDRLTEFDIFHSINDAQKAVNFDIIVPDKIPKGFKLFEARKYKNESAIELDYYNEDFTKFIFIQEYHKDKTTVNIMSNLNDDVLKQLKDDLNK</sequence>
<dbReference type="Gene3D" id="2.50.20.10">
    <property type="entry name" value="Lipoprotein localisation LolA/LolB/LppX"/>
    <property type="match status" value="1"/>
</dbReference>
<keyword evidence="1" id="KW-1133">Transmembrane helix</keyword>
<organism evidence="3 4">
    <name type="scientific">Thermoanaerobacterium thermosaccharolyticum</name>
    <name type="common">Clostridium thermosaccharolyticum</name>
    <dbReference type="NCBI Taxonomy" id="1517"/>
    <lineage>
        <taxon>Bacteria</taxon>
        <taxon>Bacillati</taxon>
        <taxon>Bacillota</taxon>
        <taxon>Clostridia</taxon>
        <taxon>Thermoanaerobacterales</taxon>
        <taxon>Thermoanaerobacteraceae</taxon>
        <taxon>Thermoanaerobacterium</taxon>
    </lineage>
</organism>
<gene>
    <name evidence="3" type="ORF">Thert_00478</name>
</gene>
<dbReference type="InterPro" id="IPR052944">
    <property type="entry name" value="Sporulation_related"/>
</dbReference>
<dbReference type="SUPFAM" id="SSF89392">
    <property type="entry name" value="Prokaryotic lipoproteins and lipoprotein localization factors"/>
    <property type="match status" value="1"/>
</dbReference>
<proteinExistence type="predicted"/>
<dbReference type="PANTHER" id="PTHR37507">
    <property type="entry name" value="SPORULATION PROTEIN YDCC"/>
    <property type="match status" value="1"/>
</dbReference>
<dbReference type="AlphaFoldDB" id="A0A223HW23"/>
<dbReference type="Pfam" id="PF17131">
    <property type="entry name" value="LolA_like"/>
    <property type="match status" value="1"/>
</dbReference>
<keyword evidence="1" id="KW-0472">Membrane</keyword>
<dbReference type="Proteomes" id="UP000214975">
    <property type="component" value="Chromosome"/>
</dbReference>
<accession>A0A223HW23</accession>
<name>A0A223HW23_THETR</name>
<feature type="transmembrane region" description="Helical" evidence="1">
    <location>
        <begin position="49"/>
        <end position="74"/>
    </location>
</feature>
<dbReference type="InterPro" id="IPR029046">
    <property type="entry name" value="LolA/LolB/LppX"/>
</dbReference>